<dbReference type="EMBL" id="JFZT01000048">
    <property type="protein sequence ID" value="EZQ03178.1"/>
    <property type="molecule type" value="Genomic_DNA"/>
</dbReference>
<sequence length="68" mass="7526">MAISSDSSKQPLITKTLIKCMSCDYSIERDFQEGDFVPKLVGTCPKDGGKLYIAGIYAIKLQPQQAKR</sequence>
<name>A0A031LK45_9CREN</name>
<dbReference type="Proteomes" id="UP000024332">
    <property type="component" value="Unassembled WGS sequence"/>
</dbReference>
<evidence type="ECO:0000313" key="1">
    <source>
        <dbReference type="EMBL" id="EZQ03178.1"/>
    </source>
</evidence>
<dbReference type="RefSeq" id="WP_048100222.1">
    <property type="nucleotide sequence ID" value="NZ_JFZT01000048.1"/>
</dbReference>
<evidence type="ECO:0000313" key="2">
    <source>
        <dbReference type="Proteomes" id="UP000024332"/>
    </source>
</evidence>
<dbReference type="AlphaFoldDB" id="A0A031LK45"/>
<comment type="caution">
    <text evidence="1">The sequence shown here is derived from an EMBL/GenBank/DDBJ whole genome shotgun (WGS) entry which is preliminary data.</text>
</comment>
<accession>A0A031LK45</accession>
<gene>
    <name evidence="1" type="ORF">CM19_10150</name>
</gene>
<proteinExistence type="predicted"/>
<dbReference type="OrthoDB" id="1011at2157"/>
<organism evidence="1 2">
    <name type="scientific">Candidatus Acidianus copahuensis</name>
    <dbReference type="NCBI Taxonomy" id="1160895"/>
    <lineage>
        <taxon>Archaea</taxon>
        <taxon>Thermoproteota</taxon>
        <taxon>Thermoprotei</taxon>
        <taxon>Sulfolobales</taxon>
        <taxon>Sulfolobaceae</taxon>
        <taxon>Acidianus</taxon>
    </lineage>
</organism>
<reference evidence="1 2" key="1">
    <citation type="submission" date="2014-03" db="EMBL/GenBank/DDBJ databases">
        <title>Draft genome sequence of the novel thermoacidophilic archaea Acidianus copahuensis ALE1 strain, isolated from Copahue volcanic area in Neuquen Argentina.</title>
        <authorList>
            <person name="Urbieta M.S."/>
            <person name="Rascovan N."/>
            <person name="Castro C."/>
            <person name="Revale S."/>
            <person name="Giaveno M.A."/>
            <person name="Vazquez M.P."/>
            <person name="Donati E.R."/>
        </authorList>
    </citation>
    <scope>NUCLEOTIDE SEQUENCE [LARGE SCALE GENOMIC DNA]</scope>
    <source>
        <strain evidence="1 2">ALE1</strain>
    </source>
</reference>
<keyword evidence="2" id="KW-1185">Reference proteome</keyword>
<protein>
    <submittedName>
        <fullName evidence="1">Uncharacterized protein</fullName>
    </submittedName>
</protein>
<dbReference type="STRING" id="1160895.CM19_10150"/>